<comment type="caution">
    <text evidence="3">The sequence shown here is derived from an EMBL/GenBank/DDBJ whole genome shotgun (WGS) entry which is preliminary data.</text>
</comment>
<feature type="coiled-coil region" evidence="1">
    <location>
        <begin position="54"/>
        <end position="111"/>
    </location>
</feature>
<reference evidence="3 4" key="1">
    <citation type="journal article" date="2019" name="Front. Genet.">
        <title>Whole-Genome Sequencing of the Opportunistic Yeast Pathogen Candida inconspicua Uncovers Its Hybrid Origin.</title>
        <authorList>
            <person name="Mixao V."/>
            <person name="Hansen A.P."/>
            <person name="Saus E."/>
            <person name="Boekhout T."/>
            <person name="Lass-Florl C."/>
            <person name="Gabaldon T."/>
        </authorList>
    </citation>
    <scope>NUCLEOTIDE SEQUENCE [LARGE SCALE GENOMIC DNA]</scope>
    <source>
        <strain evidence="3 4">CBS 180</strain>
    </source>
</reference>
<dbReference type="Proteomes" id="UP000307173">
    <property type="component" value="Unassembled WGS sequence"/>
</dbReference>
<dbReference type="EMBL" id="SELW01000283">
    <property type="protein sequence ID" value="TID29536.1"/>
    <property type="molecule type" value="Genomic_DNA"/>
</dbReference>
<feature type="compositionally biased region" description="Acidic residues" evidence="2">
    <location>
        <begin position="35"/>
        <end position="45"/>
    </location>
</feature>
<dbReference type="AlphaFoldDB" id="A0A4T0X2L4"/>
<sequence>MAITRSYKTFEDNETFQVLKQKSENAADLPVDNQSDSDEAPEEESMSVGKARIIEQTKAKNKILKDKREAAKQKHKEIEEKRKLAKLEKELKELEKQRKELNNIIDEIPDELPEDLLENLEVPSVDSPPMRQKIVFNDSEENKKIEKVNKRKIREERLKKLRELRQNVERQVEGGINVKVLNNDSLNTIKSENLKKKNSWLMRKRIRRE</sequence>
<evidence type="ECO:0000313" key="3">
    <source>
        <dbReference type="EMBL" id="TID29536.1"/>
    </source>
</evidence>
<organism evidence="3 4">
    <name type="scientific">Pichia inconspicua</name>
    <dbReference type="NCBI Taxonomy" id="52247"/>
    <lineage>
        <taxon>Eukaryota</taxon>
        <taxon>Fungi</taxon>
        <taxon>Dikarya</taxon>
        <taxon>Ascomycota</taxon>
        <taxon>Saccharomycotina</taxon>
        <taxon>Pichiomycetes</taxon>
        <taxon>Pichiales</taxon>
        <taxon>Pichiaceae</taxon>
        <taxon>Pichia</taxon>
    </lineage>
</organism>
<evidence type="ECO:0000313" key="4">
    <source>
        <dbReference type="Proteomes" id="UP000307173"/>
    </source>
</evidence>
<feature type="region of interest" description="Disordered" evidence="2">
    <location>
        <begin position="21"/>
        <end position="52"/>
    </location>
</feature>
<evidence type="ECO:0000256" key="2">
    <source>
        <dbReference type="SAM" id="MobiDB-lite"/>
    </source>
</evidence>
<keyword evidence="4" id="KW-1185">Reference proteome</keyword>
<accession>A0A4T0X2L4</accession>
<dbReference type="STRING" id="52247.A0A4T0X2L4"/>
<keyword evidence="1" id="KW-0175">Coiled coil</keyword>
<gene>
    <name evidence="3" type="ORF">CANINC_001810</name>
</gene>
<dbReference type="OrthoDB" id="3998196at2759"/>
<name>A0A4T0X2L4_9ASCO</name>
<evidence type="ECO:0000256" key="1">
    <source>
        <dbReference type="SAM" id="Coils"/>
    </source>
</evidence>
<proteinExistence type="predicted"/>
<protein>
    <submittedName>
        <fullName evidence="3">Uncharacterized protein</fullName>
    </submittedName>
</protein>